<protein>
    <recommendedName>
        <fullName evidence="1">BTB domain-containing protein</fullName>
    </recommendedName>
</protein>
<dbReference type="Pfam" id="PF00651">
    <property type="entry name" value="BTB"/>
    <property type="match status" value="1"/>
</dbReference>
<evidence type="ECO:0000313" key="3">
    <source>
        <dbReference type="Proteomes" id="UP000298663"/>
    </source>
</evidence>
<evidence type="ECO:0000259" key="1">
    <source>
        <dbReference type="PROSITE" id="PS50097"/>
    </source>
</evidence>
<reference evidence="2 3" key="1">
    <citation type="journal article" date="2015" name="Genome Biol.">
        <title>Comparative genomics of Steinernema reveals deeply conserved gene regulatory networks.</title>
        <authorList>
            <person name="Dillman A.R."/>
            <person name="Macchietto M."/>
            <person name="Porter C.F."/>
            <person name="Rogers A."/>
            <person name="Williams B."/>
            <person name="Antoshechkin I."/>
            <person name="Lee M.M."/>
            <person name="Goodwin Z."/>
            <person name="Lu X."/>
            <person name="Lewis E.E."/>
            <person name="Goodrich-Blair H."/>
            <person name="Stock S.P."/>
            <person name="Adams B.J."/>
            <person name="Sternberg P.W."/>
            <person name="Mortazavi A."/>
        </authorList>
    </citation>
    <scope>NUCLEOTIDE SEQUENCE [LARGE SCALE GENOMIC DNA]</scope>
    <source>
        <strain evidence="2 3">ALL</strain>
    </source>
</reference>
<gene>
    <name evidence="2" type="ORF">L596_018007</name>
</gene>
<dbReference type="AlphaFoldDB" id="A0A4U5N3C5"/>
<evidence type="ECO:0000313" key="2">
    <source>
        <dbReference type="EMBL" id="TKR76947.1"/>
    </source>
</evidence>
<name>A0A4U5N3C5_STECR</name>
<feature type="domain" description="BTB" evidence="1">
    <location>
        <begin position="130"/>
        <end position="198"/>
    </location>
</feature>
<dbReference type="PROSITE" id="PS50097">
    <property type="entry name" value="BTB"/>
    <property type="match status" value="1"/>
</dbReference>
<proteinExistence type="predicted"/>
<reference evidence="2 3" key="2">
    <citation type="journal article" date="2019" name="G3 (Bethesda)">
        <title>Hybrid Assembly of the Genome of the Entomopathogenic Nematode Steinernema carpocapsae Identifies the X-Chromosome.</title>
        <authorList>
            <person name="Serra L."/>
            <person name="Macchietto M."/>
            <person name="Macias-Munoz A."/>
            <person name="McGill C.J."/>
            <person name="Rodriguez I.M."/>
            <person name="Rodriguez B."/>
            <person name="Murad R."/>
            <person name="Mortazavi A."/>
        </authorList>
    </citation>
    <scope>NUCLEOTIDE SEQUENCE [LARGE SCALE GENOMIC DNA]</scope>
    <source>
        <strain evidence="2 3">ALL</strain>
    </source>
</reference>
<keyword evidence="3" id="KW-1185">Reference proteome</keyword>
<dbReference type="OrthoDB" id="6057802at2759"/>
<dbReference type="CDD" id="cd18186">
    <property type="entry name" value="BTB_POZ_ZBTB_KLHL-like"/>
    <property type="match status" value="1"/>
</dbReference>
<dbReference type="SUPFAM" id="SSF54695">
    <property type="entry name" value="POZ domain"/>
    <property type="match status" value="1"/>
</dbReference>
<dbReference type="InterPro" id="IPR011333">
    <property type="entry name" value="SKP1/BTB/POZ_sf"/>
</dbReference>
<accession>A0A4U5N3C5</accession>
<dbReference type="InterPro" id="IPR000210">
    <property type="entry name" value="BTB/POZ_dom"/>
</dbReference>
<dbReference type="PANTHER" id="PTHR22744:SF17">
    <property type="entry name" value="BTB DOMAIN-CONTAINING PROTEIN"/>
    <property type="match status" value="1"/>
</dbReference>
<comment type="caution">
    <text evidence="2">The sequence shown here is derived from an EMBL/GenBank/DDBJ whole genome shotgun (WGS) entry which is preliminary data.</text>
</comment>
<dbReference type="SMART" id="SM00225">
    <property type="entry name" value="BTB"/>
    <property type="match status" value="1"/>
</dbReference>
<sequence length="319" mass="37313">MTRREIFSIELERSMKNKVISDPKKVKDIEWQIASWRDLEHKRIVNVMVESNLEDAILLWALFNLDITVKLGNKTVATVSGRFSHNPACSEFTPVEIGENITGKDLTVEAMMEVIRMKVFDLREPCDDLGNIKMDLQESTIYVSRAILAAHSDYFKVMFGSNSFVEGQTMSCHLVDIELKDMRLLLARMYGIPIGIKELQKENMLPAVLELAHRFQCDMLLWEIELYLISLPYPEMSDWFIESDRLNFSRLRESILENMSLQELRMYYRKGARKNGTRISNFYSVETMEKMMERWNTLTSAPIHSPMQMSRKRKAVRFE</sequence>
<dbReference type="Gene3D" id="3.30.710.10">
    <property type="entry name" value="Potassium Channel Kv1.1, Chain A"/>
    <property type="match status" value="1"/>
</dbReference>
<organism evidence="2 3">
    <name type="scientific">Steinernema carpocapsae</name>
    <name type="common">Entomopathogenic nematode</name>
    <dbReference type="NCBI Taxonomy" id="34508"/>
    <lineage>
        <taxon>Eukaryota</taxon>
        <taxon>Metazoa</taxon>
        <taxon>Ecdysozoa</taxon>
        <taxon>Nematoda</taxon>
        <taxon>Chromadorea</taxon>
        <taxon>Rhabditida</taxon>
        <taxon>Tylenchina</taxon>
        <taxon>Panagrolaimomorpha</taxon>
        <taxon>Strongyloidoidea</taxon>
        <taxon>Steinernematidae</taxon>
        <taxon>Steinernema</taxon>
    </lineage>
</organism>
<dbReference type="EMBL" id="AZBU02000005">
    <property type="protein sequence ID" value="TKR76947.1"/>
    <property type="molecule type" value="Genomic_DNA"/>
</dbReference>
<dbReference type="PANTHER" id="PTHR22744">
    <property type="entry name" value="HELIX LOOP HELIX PROTEIN 21-RELATED"/>
    <property type="match status" value="1"/>
</dbReference>
<dbReference type="Proteomes" id="UP000298663">
    <property type="component" value="Unassembled WGS sequence"/>
</dbReference>